<evidence type="ECO:0000313" key="2">
    <source>
        <dbReference type="EMBL" id="MEU3782556.1"/>
    </source>
</evidence>
<reference evidence="2 3" key="1">
    <citation type="submission" date="2024-06" db="EMBL/GenBank/DDBJ databases">
        <title>The Natural Products Discovery Center: Release of the First 8490 Sequenced Strains for Exploring Actinobacteria Biosynthetic Diversity.</title>
        <authorList>
            <person name="Kalkreuter E."/>
            <person name="Kautsar S.A."/>
            <person name="Yang D."/>
            <person name="Bader C.D."/>
            <person name="Teijaro C.N."/>
            <person name="Fluegel L."/>
            <person name="Davis C.M."/>
            <person name="Simpson J.R."/>
            <person name="Lauterbach L."/>
            <person name="Steele A.D."/>
            <person name="Gui C."/>
            <person name="Meng S."/>
            <person name="Li G."/>
            <person name="Viehrig K."/>
            <person name="Ye F."/>
            <person name="Su P."/>
            <person name="Kiefer A.F."/>
            <person name="Nichols A."/>
            <person name="Cepeda A.J."/>
            <person name="Yan W."/>
            <person name="Fan B."/>
            <person name="Jiang Y."/>
            <person name="Adhikari A."/>
            <person name="Zheng C.-J."/>
            <person name="Schuster L."/>
            <person name="Cowan T.M."/>
            <person name="Smanski M.J."/>
            <person name="Chevrette M.G."/>
            <person name="De Carvalho L.P.S."/>
            <person name="Shen B."/>
        </authorList>
    </citation>
    <scope>NUCLEOTIDE SEQUENCE [LARGE SCALE GENOMIC DNA]</scope>
    <source>
        <strain evidence="2 3">NPDC033843</strain>
    </source>
</reference>
<sequence length="57" mass="6395">MKLHAEAVERSPLDARKRPRIITPRHIATSGSVSLRRTADFFADMLDLAPTQLGHSR</sequence>
<dbReference type="Proteomes" id="UP001550739">
    <property type="component" value="Unassembled WGS sequence"/>
</dbReference>
<feature type="region of interest" description="Disordered" evidence="1">
    <location>
        <begin position="1"/>
        <end position="21"/>
    </location>
</feature>
<comment type="caution">
    <text evidence="2">The sequence shown here is derived from an EMBL/GenBank/DDBJ whole genome shotgun (WGS) entry which is preliminary data.</text>
</comment>
<feature type="compositionally biased region" description="Basic and acidic residues" evidence="1">
    <location>
        <begin position="1"/>
        <end position="16"/>
    </location>
</feature>
<gene>
    <name evidence="2" type="ORF">AB0E89_18605</name>
</gene>
<evidence type="ECO:0000313" key="3">
    <source>
        <dbReference type="Proteomes" id="UP001550739"/>
    </source>
</evidence>
<evidence type="ECO:0000256" key="1">
    <source>
        <dbReference type="SAM" id="MobiDB-lite"/>
    </source>
</evidence>
<keyword evidence="3" id="KW-1185">Reference proteome</keyword>
<name>A0ABV2ZJ28_9ACTN</name>
<evidence type="ECO:0008006" key="4">
    <source>
        <dbReference type="Google" id="ProtNLM"/>
    </source>
</evidence>
<protein>
    <recommendedName>
        <fullName evidence="4">LysR family transcriptional regulator</fullName>
    </recommendedName>
</protein>
<dbReference type="EMBL" id="JBEZVE010000009">
    <property type="protein sequence ID" value="MEU3782556.1"/>
    <property type="molecule type" value="Genomic_DNA"/>
</dbReference>
<organism evidence="2 3">
    <name type="scientific">Streptomyces sp. 900129855</name>
    <dbReference type="NCBI Taxonomy" id="3155129"/>
    <lineage>
        <taxon>Bacteria</taxon>
        <taxon>Bacillati</taxon>
        <taxon>Actinomycetota</taxon>
        <taxon>Actinomycetes</taxon>
        <taxon>Kitasatosporales</taxon>
        <taxon>Streptomycetaceae</taxon>
        <taxon>Streptomyces</taxon>
    </lineage>
</organism>
<proteinExistence type="predicted"/>
<accession>A0ABV2ZJ28</accession>
<dbReference type="RefSeq" id="WP_334580350.1">
    <property type="nucleotide sequence ID" value="NZ_JBEZVE010000009.1"/>
</dbReference>